<keyword evidence="9" id="KW-1015">Disulfide bond</keyword>
<dbReference type="SUPFAM" id="SSF49464">
    <property type="entry name" value="Carboxypeptidase regulatory domain-like"/>
    <property type="match status" value="1"/>
</dbReference>
<evidence type="ECO:0000256" key="15">
    <source>
        <dbReference type="SAM" id="MobiDB-lite"/>
    </source>
</evidence>
<reference evidence="18" key="2">
    <citation type="submission" date="2023-11" db="UniProtKB">
        <authorList>
            <consortium name="WormBaseParasite"/>
        </authorList>
    </citation>
    <scope>IDENTIFICATION</scope>
</reference>
<evidence type="ECO:0000256" key="12">
    <source>
        <dbReference type="ARBA" id="ARBA00023286"/>
    </source>
</evidence>
<dbReference type="GO" id="GO:0001614">
    <property type="term" value="F:purinergic nucleotide receptor activity"/>
    <property type="evidence" value="ECO:0007669"/>
    <property type="project" value="InterPro"/>
</dbReference>
<sequence>MVKGIAVLFEYETPKLVQISNIKIGVTQRLLQLVILIYVVCWVMIYEKGYQENDVAKSAVTTKVKGIGFTNLPHIPGIGRRSWDVADYIVPPLENNALFVITNIIKTERQSLSKCAESPSVKAADCRTDADCQPYYLTHLGNGAHTGKCIVEPGNDKGSCEIYSWCPLENDSLPLGKGSYLFPMVYNYTLLIKNDINFEKFGIHRRNIQNWASKKFLRTCLYNKSDPENRFCPIFQFATIFQEANVDESIFIKGGVIGIDINWKCDLDWDVQYCNPTYSFRRLDDAHAKIASGFNFRYANFYSENGTNYRDLIKAYGIRFVIHVSGEAGKFHFLPLTMNIGSGLALLGLAPTVCDIIALNLLRSRDIYQRAKFETIAEEQEHLSNRRASKAQRKKHTTSTPPAVKSNSVSRNELSDENGKVVQWKDDDSNDQPISWVRVHIDYMRSELSTGSTDQNGHFSVVLPPGVYRITLRAKGYLDLSEIIIVDIMKSPIHRVFRMKHVDGLSSAYRLYVVGMIASIVAIFSLTLTICVCYHFCCHSRVPYAIVRRSVDRSDKSSPLSASSSHQTKRGPYSLLAMDDMNTSYGNDNDNNHNGSSNNDCLESMLTHNGTDEDGNDGDDYNNNDDDDDGVDAESDNGNVIVLHDSNLRETKLGAMKSLVKTKLFNKRISNRIHNKNRKYIPKSMSSSYRDGNGDDDDDVLEEVQLV</sequence>
<evidence type="ECO:0000313" key="17">
    <source>
        <dbReference type="Proteomes" id="UP000050795"/>
    </source>
</evidence>
<comment type="catalytic activity">
    <reaction evidence="14">
        <text>Ca(2+)(in) = Ca(2+)(out)</text>
        <dbReference type="Rhea" id="RHEA:29671"/>
        <dbReference type="ChEBI" id="CHEBI:29108"/>
    </reaction>
</comment>
<proteinExistence type="inferred from homology"/>
<dbReference type="GO" id="GO:0070588">
    <property type="term" value="P:calcium ion transmembrane transport"/>
    <property type="evidence" value="ECO:0007669"/>
    <property type="project" value="TreeGrafter"/>
</dbReference>
<keyword evidence="12" id="KW-1071">Ligand-gated ion channel</keyword>
<feature type="transmembrane region" description="Helical" evidence="16">
    <location>
        <begin position="508"/>
        <end position="530"/>
    </location>
</feature>
<protein>
    <recommendedName>
        <fullName evidence="19">Purinergic receptor</fullName>
    </recommendedName>
</protein>
<dbReference type="InterPro" id="IPR027309">
    <property type="entry name" value="P2X_extracellular_dom_sf"/>
</dbReference>
<keyword evidence="10" id="KW-0675">Receptor</keyword>
<feature type="compositionally biased region" description="Low complexity" evidence="15">
    <location>
        <begin position="584"/>
        <end position="600"/>
    </location>
</feature>
<evidence type="ECO:0000256" key="7">
    <source>
        <dbReference type="ARBA" id="ARBA00023065"/>
    </source>
</evidence>
<dbReference type="InterPro" id="IPR059116">
    <property type="entry name" value="P2X_receptor"/>
</dbReference>
<dbReference type="Gene3D" id="2.60.490.10">
    <property type="entry name" value="atp-gated p2x4 ion channel domain"/>
    <property type="match status" value="1"/>
</dbReference>
<feature type="region of interest" description="Disordered" evidence="15">
    <location>
        <begin position="676"/>
        <end position="700"/>
    </location>
</feature>
<dbReference type="Gene3D" id="2.60.40.1120">
    <property type="entry name" value="Carboxypeptidase-like, regulatory domain"/>
    <property type="match status" value="1"/>
</dbReference>
<keyword evidence="5 16" id="KW-0812">Transmembrane</keyword>
<dbReference type="GO" id="GO:0098794">
    <property type="term" value="C:postsynapse"/>
    <property type="evidence" value="ECO:0007669"/>
    <property type="project" value="GOC"/>
</dbReference>
<comment type="similarity">
    <text evidence="2">Belongs to the P2X receptor family.</text>
</comment>
<feature type="region of interest" description="Disordered" evidence="15">
    <location>
        <begin position="382"/>
        <end position="419"/>
    </location>
</feature>
<evidence type="ECO:0000256" key="10">
    <source>
        <dbReference type="ARBA" id="ARBA00023170"/>
    </source>
</evidence>
<evidence type="ECO:0000256" key="16">
    <source>
        <dbReference type="SAM" id="Phobius"/>
    </source>
</evidence>
<feature type="transmembrane region" description="Helical" evidence="16">
    <location>
        <begin position="340"/>
        <end position="362"/>
    </location>
</feature>
<keyword evidence="13" id="KW-0407">Ion channel</keyword>
<keyword evidence="17" id="KW-1185">Reference proteome</keyword>
<dbReference type="Proteomes" id="UP000050795">
    <property type="component" value="Unassembled WGS sequence"/>
</dbReference>
<evidence type="ECO:0000256" key="3">
    <source>
        <dbReference type="ARBA" id="ARBA00022448"/>
    </source>
</evidence>
<evidence type="ECO:0008006" key="19">
    <source>
        <dbReference type="Google" id="ProtNLM"/>
    </source>
</evidence>
<feature type="compositionally biased region" description="Acidic residues" evidence="15">
    <location>
        <begin position="612"/>
        <end position="635"/>
    </location>
</feature>
<evidence type="ECO:0000313" key="18">
    <source>
        <dbReference type="WBParaSite" id="TREG1_91030.1"/>
    </source>
</evidence>
<dbReference type="InterPro" id="IPR008969">
    <property type="entry name" value="CarboxyPept-like_regulatory"/>
</dbReference>
<evidence type="ECO:0000256" key="4">
    <source>
        <dbReference type="ARBA" id="ARBA00022475"/>
    </source>
</evidence>
<evidence type="ECO:0000256" key="2">
    <source>
        <dbReference type="ARBA" id="ARBA00009848"/>
    </source>
</evidence>
<evidence type="ECO:0000256" key="11">
    <source>
        <dbReference type="ARBA" id="ARBA00023180"/>
    </source>
</evidence>
<dbReference type="InterPro" id="IPR001429">
    <property type="entry name" value="P2X_purnocptor"/>
</dbReference>
<evidence type="ECO:0000256" key="1">
    <source>
        <dbReference type="ARBA" id="ARBA00004651"/>
    </source>
</evidence>
<dbReference type="PANTHER" id="PTHR10125:SF31">
    <property type="entry name" value="P2X RECEPTOR E"/>
    <property type="match status" value="1"/>
</dbReference>
<dbReference type="GO" id="GO:0005886">
    <property type="term" value="C:plasma membrane"/>
    <property type="evidence" value="ECO:0007669"/>
    <property type="project" value="UniProtKB-SubCell"/>
</dbReference>
<reference evidence="17" key="1">
    <citation type="submission" date="2022-06" db="EMBL/GenBank/DDBJ databases">
        <authorList>
            <person name="Berger JAMES D."/>
            <person name="Berger JAMES D."/>
        </authorList>
    </citation>
    <scope>NUCLEOTIDE SEQUENCE [LARGE SCALE GENOMIC DNA]</scope>
</reference>
<dbReference type="PRINTS" id="PR01307">
    <property type="entry name" value="P2XRECEPTOR"/>
</dbReference>
<comment type="subcellular location">
    <subcellularLocation>
        <location evidence="1">Cell membrane</location>
        <topology evidence="1">Multi-pass membrane protein</topology>
    </subcellularLocation>
</comment>
<keyword evidence="11" id="KW-0325">Glycoprotein</keyword>
<evidence type="ECO:0000256" key="6">
    <source>
        <dbReference type="ARBA" id="ARBA00022989"/>
    </source>
</evidence>
<name>A0AA85KIU4_TRIRE</name>
<dbReference type="NCBIfam" id="TIGR00863">
    <property type="entry name" value="P2X"/>
    <property type="match status" value="1"/>
</dbReference>
<keyword evidence="6 16" id="KW-1133">Transmembrane helix</keyword>
<dbReference type="Pfam" id="PF00864">
    <property type="entry name" value="P2X_receptor"/>
    <property type="match status" value="1"/>
</dbReference>
<keyword evidence="3" id="KW-0813">Transport</keyword>
<organism evidence="17 18">
    <name type="scientific">Trichobilharzia regenti</name>
    <name type="common">Nasal bird schistosome</name>
    <dbReference type="NCBI Taxonomy" id="157069"/>
    <lineage>
        <taxon>Eukaryota</taxon>
        <taxon>Metazoa</taxon>
        <taxon>Spiralia</taxon>
        <taxon>Lophotrochozoa</taxon>
        <taxon>Platyhelminthes</taxon>
        <taxon>Trematoda</taxon>
        <taxon>Digenea</taxon>
        <taxon>Strigeidida</taxon>
        <taxon>Schistosomatoidea</taxon>
        <taxon>Schistosomatidae</taxon>
        <taxon>Trichobilharzia</taxon>
    </lineage>
</organism>
<feature type="compositionally biased region" description="Basic residues" evidence="15">
    <location>
        <begin position="385"/>
        <end position="397"/>
    </location>
</feature>
<keyword evidence="7" id="KW-0406">Ion transport</keyword>
<evidence type="ECO:0000256" key="5">
    <source>
        <dbReference type="ARBA" id="ARBA00022692"/>
    </source>
</evidence>
<dbReference type="Gene3D" id="1.10.287.940">
    <property type="entry name" value="atp-gated p2x4 ion channel"/>
    <property type="match status" value="1"/>
</dbReference>
<dbReference type="WBParaSite" id="TREG1_91030.1">
    <property type="protein sequence ID" value="TREG1_91030.1"/>
    <property type="gene ID" value="TREG1_91030"/>
</dbReference>
<feature type="compositionally biased region" description="Polar residues" evidence="15">
    <location>
        <begin position="398"/>
        <end position="412"/>
    </location>
</feature>
<dbReference type="AlphaFoldDB" id="A0AA85KIU4"/>
<dbReference type="PROSITE" id="PS01212">
    <property type="entry name" value="P2X_RECEPTOR"/>
    <property type="match status" value="1"/>
</dbReference>
<keyword evidence="4" id="KW-1003">Cell membrane</keyword>
<dbReference type="InterPro" id="IPR053792">
    <property type="entry name" value="P2X_RECEPTOR_CS"/>
</dbReference>
<evidence type="ECO:0000256" key="13">
    <source>
        <dbReference type="ARBA" id="ARBA00023303"/>
    </source>
</evidence>
<dbReference type="GO" id="GO:0033198">
    <property type="term" value="P:response to ATP"/>
    <property type="evidence" value="ECO:0007669"/>
    <property type="project" value="InterPro"/>
</dbReference>
<dbReference type="PANTHER" id="PTHR10125">
    <property type="entry name" value="P2X PURINOCEPTOR"/>
    <property type="match status" value="1"/>
</dbReference>
<dbReference type="GO" id="GO:0004931">
    <property type="term" value="F:extracellularly ATP-gated monoatomic cation channel activity"/>
    <property type="evidence" value="ECO:0007669"/>
    <property type="project" value="InterPro"/>
</dbReference>
<evidence type="ECO:0000256" key="14">
    <source>
        <dbReference type="ARBA" id="ARBA00036634"/>
    </source>
</evidence>
<keyword evidence="8 16" id="KW-0472">Membrane</keyword>
<feature type="region of interest" description="Disordered" evidence="15">
    <location>
        <begin position="584"/>
        <end position="637"/>
    </location>
</feature>
<evidence type="ECO:0000256" key="9">
    <source>
        <dbReference type="ARBA" id="ARBA00023157"/>
    </source>
</evidence>
<evidence type="ECO:0000256" key="8">
    <source>
        <dbReference type="ARBA" id="ARBA00023136"/>
    </source>
</evidence>
<dbReference type="FunFam" id="1.10.287.940:FF:000010">
    <property type="entry name" value="P2X receptor E"/>
    <property type="match status" value="1"/>
</dbReference>
<accession>A0AA85KIU4</accession>